<evidence type="ECO:0000256" key="2">
    <source>
        <dbReference type="ARBA" id="ARBA00022448"/>
    </source>
</evidence>
<keyword evidence="9 13" id="KW-0066">ATP synthesis</keyword>
<evidence type="ECO:0000256" key="8">
    <source>
        <dbReference type="ARBA" id="ARBA00023136"/>
    </source>
</evidence>
<dbReference type="RefSeq" id="WP_241446527.1">
    <property type="nucleotide sequence ID" value="NZ_JAKZHW010000001.1"/>
</dbReference>
<comment type="subunit">
    <text evidence="13">F-type ATPases have 2 components, F(1) - the catalytic core - and F(0) - the membrane proton channel. F(1) has five subunits: alpha(3), beta(3), gamma(1), delta(1), epsilon(1). F(0) has three main subunits: a(1), b(2) and c(10-14). The alpha and beta chains form an alternating ring which encloses part of the gamma chain. F(1) is attached to F(0) by a central stalk formed by the gamma and epsilon chains, while a peripheral stalk is formed by the delta and b chains.</text>
</comment>
<keyword evidence="13" id="KW-1003">Cell membrane</keyword>
<evidence type="ECO:0000256" key="3">
    <source>
        <dbReference type="ARBA" id="ARBA00022547"/>
    </source>
</evidence>
<keyword evidence="6 13" id="KW-1133">Transmembrane helix</keyword>
<keyword evidence="7 13" id="KW-0406">Ion transport</keyword>
<sequence>MPQIVQLPLIFASQLFWLVVVFGIIYFVIAKGMVPKIQSVVEDRDRKIADDLAAAQKAREQAETSEGVYRERIEAGRSEALKVAQEAKTKAALDTEKKLKAVDEKVGTRIAEAQARIRAAADQARLELEPVAAEAASELVTKLTGQKVSAKDAEPAVKAVLHG</sequence>
<keyword evidence="4 13" id="KW-0812">Transmembrane</keyword>
<evidence type="ECO:0000256" key="6">
    <source>
        <dbReference type="ARBA" id="ARBA00022989"/>
    </source>
</evidence>
<dbReference type="PANTHER" id="PTHR33445:SF1">
    <property type="entry name" value="ATP SYNTHASE SUBUNIT B"/>
    <property type="match status" value="1"/>
</dbReference>
<dbReference type="HAMAP" id="MF_01398">
    <property type="entry name" value="ATP_synth_b_bprime"/>
    <property type="match status" value="1"/>
</dbReference>
<dbReference type="InterPro" id="IPR050059">
    <property type="entry name" value="ATP_synthase_B_chain"/>
</dbReference>
<protein>
    <recommendedName>
        <fullName evidence="13">ATP synthase subunit b</fullName>
    </recommendedName>
    <alternativeName>
        <fullName evidence="13">ATP synthase F(0) sector subunit b</fullName>
    </alternativeName>
    <alternativeName>
        <fullName evidence="13">ATPase subunit I</fullName>
    </alternativeName>
    <alternativeName>
        <fullName evidence="13">F-type ATPase subunit b</fullName>
        <shortName evidence="13">F-ATPase subunit b</shortName>
    </alternativeName>
</protein>
<proteinExistence type="inferred from homology"/>
<dbReference type="PANTHER" id="PTHR33445">
    <property type="entry name" value="ATP SYNTHASE SUBUNIT B', CHLOROPLASTIC"/>
    <property type="match status" value="1"/>
</dbReference>
<comment type="function">
    <text evidence="10 13">F(1)F(0) ATP synthase produces ATP from ADP in the presence of a proton or sodium gradient. F-type ATPases consist of two structural domains, F(1) containing the extramembraneous catalytic core and F(0) containing the membrane proton channel, linked together by a central stalk and a peripheral stalk. During catalysis, ATP synthesis in the catalytic domain of F(1) is coupled via a rotary mechanism of the central stalk subunits to proton translocation.</text>
</comment>
<evidence type="ECO:0000256" key="4">
    <source>
        <dbReference type="ARBA" id="ARBA00022692"/>
    </source>
</evidence>
<name>A0ABS9VMP3_9SPHN</name>
<keyword evidence="3 13" id="KW-0138">CF(0)</keyword>
<evidence type="ECO:0000256" key="5">
    <source>
        <dbReference type="ARBA" id="ARBA00022781"/>
    </source>
</evidence>
<feature type="transmembrane region" description="Helical" evidence="13">
    <location>
        <begin position="6"/>
        <end position="29"/>
    </location>
</feature>
<keyword evidence="5 13" id="KW-0375">Hydrogen ion transport</keyword>
<keyword evidence="8 13" id="KW-0472">Membrane</keyword>
<dbReference type="InterPro" id="IPR002146">
    <property type="entry name" value="ATP_synth_b/b'su_bac/chlpt"/>
</dbReference>
<comment type="similarity">
    <text evidence="1 13 14">Belongs to the ATPase B chain family.</text>
</comment>
<dbReference type="Proteomes" id="UP001203058">
    <property type="component" value="Unassembled WGS sequence"/>
</dbReference>
<dbReference type="Pfam" id="PF00430">
    <property type="entry name" value="ATP-synt_B"/>
    <property type="match status" value="1"/>
</dbReference>
<keyword evidence="16" id="KW-1185">Reference proteome</keyword>
<dbReference type="EMBL" id="JAKZHW010000001">
    <property type="protein sequence ID" value="MCH8615692.1"/>
    <property type="molecule type" value="Genomic_DNA"/>
</dbReference>
<evidence type="ECO:0000256" key="11">
    <source>
        <dbReference type="ARBA" id="ARBA00025614"/>
    </source>
</evidence>
<reference evidence="15 16" key="1">
    <citation type="submission" date="2022-03" db="EMBL/GenBank/DDBJ databases">
        <authorList>
            <person name="Jo J.-H."/>
            <person name="Im W.-T."/>
        </authorList>
    </citation>
    <scope>NUCLEOTIDE SEQUENCE [LARGE SCALE GENOMIC DNA]</scope>
    <source>
        <strain evidence="15 16">SM33</strain>
    </source>
</reference>
<gene>
    <name evidence="13" type="primary">atpF</name>
    <name evidence="15" type="ORF">LZ016_06205</name>
</gene>
<evidence type="ECO:0000256" key="9">
    <source>
        <dbReference type="ARBA" id="ARBA00023310"/>
    </source>
</evidence>
<evidence type="ECO:0000256" key="12">
    <source>
        <dbReference type="ARBA" id="ARBA00037847"/>
    </source>
</evidence>
<evidence type="ECO:0000256" key="1">
    <source>
        <dbReference type="ARBA" id="ARBA00005513"/>
    </source>
</evidence>
<evidence type="ECO:0000256" key="13">
    <source>
        <dbReference type="HAMAP-Rule" id="MF_01398"/>
    </source>
</evidence>
<evidence type="ECO:0000256" key="10">
    <source>
        <dbReference type="ARBA" id="ARBA00025198"/>
    </source>
</evidence>
<keyword evidence="2 13" id="KW-0813">Transport</keyword>
<evidence type="ECO:0000256" key="7">
    <source>
        <dbReference type="ARBA" id="ARBA00023065"/>
    </source>
</evidence>
<organism evidence="15 16">
    <name type="scientific">Sphingomonas telluris</name>
    <dbReference type="NCBI Taxonomy" id="2907998"/>
    <lineage>
        <taxon>Bacteria</taxon>
        <taxon>Pseudomonadati</taxon>
        <taxon>Pseudomonadota</taxon>
        <taxon>Alphaproteobacteria</taxon>
        <taxon>Sphingomonadales</taxon>
        <taxon>Sphingomonadaceae</taxon>
        <taxon>Sphingomonas</taxon>
    </lineage>
</organism>
<evidence type="ECO:0000313" key="15">
    <source>
        <dbReference type="EMBL" id="MCH8615692.1"/>
    </source>
</evidence>
<dbReference type="CDD" id="cd06503">
    <property type="entry name" value="ATP-synt_Fo_b"/>
    <property type="match status" value="1"/>
</dbReference>
<comment type="caution">
    <text evidence="15">The sequence shown here is derived from an EMBL/GenBank/DDBJ whole genome shotgun (WGS) entry which is preliminary data.</text>
</comment>
<evidence type="ECO:0000256" key="14">
    <source>
        <dbReference type="RuleBase" id="RU003848"/>
    </source>
</evidence>
<accession>A0ABS9VMP3</accession>
<comment type="subcellular location">
    <subcellularLocation>
        <location evidence="13">Cell membrane</location>
        <topology evidence="13">Single-pass membrane protein</topology>
    </subcellularLocation>
    <subcellularLocation>
        <location evidence="12">Endomembrane system</location>
        <topology evidence="12">Single-pass membrane protein</topology>
    </subcellularLocation>
</comment>
<comment type="function">
    <text evidence="11">Component of the F(0) channel, it forms part of the peripheral stalk, linking F(1) to F(0). The b'-subunit is a diverged and duplicated form of b found in plants and photosynthetic bacteria.</text>
</comment>
<evidence type="ECO:0000313" key="16">
    <source>
        <dbReference type="Proteomes" id="UP001203058"/>
    </source>
</evidence>